<protein>
    <submittedName>
        <fullName evidence="2">Uncharacterized protein</fullName>
    </submittedName>
</protein>
<keyword evidence="1" id="KW-1133">Transmembrane helix</keyword>
<feature type="transmembrane region" description="Helical" evidence="1">
    <location>
        <begin position="62"/>
        <end position="81"/>
    </location>
</feature>
<dbReference type="Proteomes" id="UP000182409">
    <property type="component" value="Unassembled WGS sequence"/>
</dbReference>
<name>A0A1H4P2I2_9BACT</name>
<evidence type="ECO:0000256" key="1">
    <source>
        <dbReference type="SAM" id="Phobius"/>
    </source>
</evidence>
<gene>
    <name evidence="2" type="ORF">SAMN05443244_2434</name>
</gene>
<organism evidence="2 3">
    <name type="scientific">Terriglobus roseus</name>
    <dbReference type="NCBI Taxonomy" id="392734"/>
    <lineage>
        <taxon>Bacteria</taxon>
        <taxon>Pseudomonadati</taxon>
        <taxon>Acidobacteriota</taxon>
        <taxon>Terriglobia</taxon>
        <taxon>Terriglobales</taxon>
        <taxon>Acidobacteriaceae</taxon>
        <taxon>Terriglobus</taxon>
    </lineage>
</organism>
<keyword evidence="1" id="KW-0472">Membrane</keyword>
<dbReference type="AlphaFoldDB" id="A0A1H4P2I2"/>
<feature type="transmembrane region" description="Helical" evidence="1">
    <location>
        <begin position="29"/>
        <end position="55"/>
    </location>
</feature>
<evidence type="ECO:0000313" key="3">
    <source>
        <dbReference type="Proteomes" id="UP000182409"/>
    </source>
</evidence>
<feature type="transmembrane region" description="Helical" evidence="1">
    <location>
        <begin position="96"/>
        <end position="117"/>
    </location>
</feature>
<feature type="transmembrane region" description="Helical" evidence="1">
    <location>
        <begin position="129"/>
        <end position="150"/>
    </location>
</feature>
<reference evidence="2 3" key="1">
    <citation type="submission" date="2016-10" db="EMBL/GenBank/DDBJ databases">
        <authorList>
            <person name="de Groot N.N."/>
        </authorList>
    </citation>
    <scope>NUCLEOTIDE SEQUENCE [LARGE SCALE GENOMIC DNA]</scope>
    <source>
        <strain evidence="2 3">AB35.6</strain>
    </source>
</reference>
<feature type="transmembrane region" description="Helical" evidence="1">
    <location>
        <begin position="178"/>
        <end position="202"/>
    </location>
</feature>
<keyword evidence="1" id="KW-0812">Transmembrane</keyword>
<proteinExistence type="predicted"/>
<sequence>MLGALLEVLLIRSNDAASRSGHGNPAAQVWVFGVVVAVMLFVHGYYITTAIFGVLWRSKRPWSYPAILAALFALHTHITFLHGKPDFTREARAMEFPLVVGGVVIVLMCSSAGNEILRHWTGDGRRSNPYLSASVLTLFGFLLLNIANYLRPIDGNFSFRPYGLPFTFYREGGYVQEWVWRSGVVVWKGLIADLVVVGAIAAPTGKAAQRLRVIR</sequence>
<dbReference type="EMBL" id="FNSD01000001">
    <property type="protein sequence ID" value="SEC01681.1"/>
    <property type="molecule type" value="Genomic_DNA"/>
</dbReference>
<evidence type="ECO:0000313" key="2">
    <source>
        <dbReference type="EMBL" id="SEC01681.1"/>
    </source>
</evidence>
<accession>A0A1H4P2I2</accession>